<keyword evidence="2" id="KW-1185">Reference proteome</keyword>
<gene>
    <name evidence="1" type="ORF">FAA97_00425</name>
</gene>
<dbReference type="PROSITE" id="PS50077">
    <property type="entry name" value="HEAT_REPEAT"/>
    <property type="match status" value="1"/>
</dbReference>
<dbReference type="Gene3D" id="1.25.40.290">
    <property type="entry name" value="ARM repeat domains"/>
    <property type="match status" value="1"/>
</dbReference>
<dbReference type="SUPFAM" id="SSF48371">
    <property type="entry name" value="ARM repeat"/>
    <property type="match status" value="1"/>
</dbReference>
<accession>A0A4V4HN94</accession>
<dbReference type="Proteomes" id="UP000308828">
    <property type="component" value="Unassembled WGS sequence"/>
</dbReference>
<organism evidence="1 2">
    <name type="scientific">Peteryoungia ipomoeae</name>
    <dbReference type="NCBI Taxonomy" id="1210932"/>
    <lineage>
        <taxon>Bacteria</taxon>
        <taxon>Pseudomonadati</taxon>
        <taxon>Pseudomonadota</taxon>
        <taxon>Alphaproteobacteria</taxon>
        <taxon>Hyphomicrobiales</taxon>
        <taxon>Rhizobiaceae</taxon>
        <taxon>Peteryoungia</taxon>
    </lineage>
</organism>
<evidence type="ECO:0000313" key="1">
    <source>
        <dbReference type="EMBL" id="THV24716.1"/>
    </source>
</evidence>
<evidence type="ECO:0000313" key="2">
    <source>
        <dbReference type="Proteomes" id="UP000308828"/>
    </source>
</evidence>
<dbReference type="OrthoDB" id="9797162at2"/>
<dbReference type="Pfam" id="PF08713">
    <property type="entry name" value="DNA_alkylation"/>
    <property type="match status" value="1"/>
</dbReference>
<dbReference type="RefSeq" id="WP_136596565.1">
    <property type="nucleotide sequence ID" value="NZ_STGV01000001.1"/>
</dbReference>
<dbReference type="InterPro" id="IPR014825">
    <property type="entry name" value="DNA_alkylation"/>
</dbReference>
<sequence>MAEPLKHLIGPQTVRDTANAVSRAWDRFDKAAFETEVLTALDALELMQRGQCIANALQRHLPQDFDEAASILHACLPTQNREGLKGWALLSFNHYIAAHGRGHLETALALLKALTPHFTAEFGIRPFIAEEQEKALAIISGWVRDDNHHVRRLASEGTRPRLPWAMRLPALVKDPAPILPILEALIDDEEDYVRRSVANSLNDIAKDHPDLVADFVARHAVDASKERLWLLKHASRTLIKKGHGKTLSNFGFEPLTDVTATLVLSQNRVAFPGALDFQIGLSNLGKQIRTVLIDYAIHHQKKDGSLSPKVFKGKSLTLAPGESLTISKRHAFRPITTRVYHAGAHAVEIFVNGCSATRQDFELHLDGASNR</sequence>
<dbReference type="InterPro" id="IPR016024">
    <property type="entry name" value="ARM-type_fold"/>
</dbReference>
<reference evidence="1 2" key="1">
    <citation type="submission" date="2019-04" db="EMBL/GenBank/DDBJ databases">
        <title>Genome sequence of strain shin9-1.</title>
        <authorList>
            <person name="Gao J."/>
            <person name="Sun J."/>
        </authorList>
    </citation>
    <scope>NUCLEOTIDE SEQUENCE [LARGE SCALE GENOMIC DNA]</scope>
    <source>
        <strain evidence="2">shin9-1</strain>
    </source>
</reference>
<dbReference type="InterPro" id="IPR021133">
    <property type="entry name" value="HEAT_type_2"/>
</dbReference>
<name>A0A4V4HN94_9HYPH</name>
<dbReference type="EMBL" id="STGV01000001">
    <property type="protein sequence ID" value="THV24716.1"/>
    <property type="molecule type" value="Genomic_DNA"/>
</dbReference>
<comment type="caution">
    <text evidence="1">The sequence shown here is derived from an EMBL/GenBank/DDBJ whole genome shotgun (WGS) entry which is preliminary data.</text>
</comment>
<dbReference type="AlphaFoldDB" id="A0A4V4HN94"/>
<proteinExistence type="predicted"/>
<protein>
    <submittedName>
        <fullName evidence="1">DNA alkylation repair protein</fullName>
    </submittedName>
</protein>